<gene>
    <name evidence="1" type="ORF">EYF80_043521</name>
</gene>
<comment type="caution">
    <text evidence="1">The sequence shown here is derived from an EMBL/GenBank/DDBJ whole genome shotgun (WGS) entry which is preliminary data.</text>
</comment>
<accession>A0A4Z2G066</accession>
<name>A0A4Z2G066_9TELE</name>
<dbReference type="EMBL" id="SRLO01000798">
    <property type="protein sequence ID" value="TNN46283.1"/>
    <property type="molecule type" value="Genomic_DNA"/>
</dbReference>
<proteinExistence type="predicted"/>
<keyword evidence="2" id="KW-1185">Reference proteome</keyword>
<dbReference type="Proteomes" id="UP000314294">
    <property type="component" value="Unassembled WGS sequence"/>
</dbReference>
<organism evidence="1 2">
    <name type="scientific">Liparis tanakae</name>
    <name type="common">Tanaka's snailfish</name>
    <dbReference type="NCBI Taxonomy" id="230148"/>
    <lineage>
        <taxon>Eukaryota</taxon>
        <taxon>Metazoa</taxon>
        <taxon>Chordata</taxon>
        <taxon>Craniata</taxon>
        <taxon>Vertebrata</taxon>
        <taxon>Euteleostomi</taxon>
        <taxon>Actinopterygii</taxon>
        <taxon>Neopterygii</taxon>
        <taxon>Teleostei</taxon>
        <taxon>Neoteleostei</taxon>
        <taxon>Acanthomorphata</taxon>
        <taxon>Eupercaria</taxon>
        <taxon>Perciformes</taxon>
        <taxon>Cottioidei</taxon>
        <taxon>Cottales</taxon>
        <taxon>Liparidae</taxon>
        <taxon>Liparis</taxon>
    </lineage>
</organism>
<reference evidence="1 2" key="1">
    <citation type="submission" date="2019-03" db="EMBL/GenBank/DDBJ databases">
        <title>First draft genome of Liparis tanakae, snailfish: a comprehensive survey of snailfish specific genes.</title>
        <authorList>
            <person name="Kim W."/>
            <person name="Song I."/>
            <person name="Jeong J.-H."/>
            <person name="Kim D."/>
            <person name="Kim S."/>
            <person name="Ryu S."/>
            <person name="Song J.Y."/>
            <person name="Lee S.K."/>
        </authorList>
    </citation>
    <scope>NUCLEOTIDE SEQUENCE [LARGE SCALE GENOMIC DNA]</scope>
    <source>
        <tissue evidence="1">Muscle</tissue>
    </source>
</reference>
<evidence type="ECO:0000313" key="2">
    <source>
        <dbReference type="Proteomes" id="UP000314294"/>
    </source>
</evidence>
<protein>
    <submittedName>
        <fullName evidence="1">Uncharacterized protein</fullName>
    </submittedName>
</protein>
<dbReference type="AlphaFoldDB" id="A0A4Z2G066"/>
<sequence length="140" mass="15384">MNVSKGCIINQAISAAAVVLKPNDNHTLRMRVVRFMDDIHAQASAPGQIDVKSRSLQRTLLLLPRGKRKKSCVVSADRHFDYRLKGKENGYSLASGGDPLWCPGIKATAEMKNIVVYAAASICDGAKNTVWRRDSREDAT</sequence>
<evidence type="ECO:0000313" key="1">
    <source>
        <dbReference type="EMBL" id="TNN46283.1"/>
    </source>
</evidence>